<organism evidence="2 3">
    <name type="scientific">Candidatus Mucispirillum faecigallinarum</name>
    <dbReference type="NCBI Taxonomy" id="2838699"/>
    <lineage>
        <taxon>Bacteria</taxon>
        <taxon>Pseudomonadati</taxon>
        <taxon>Deferribacterota</taxon>
        <taxon>Deferribacteres</taxon>
        <taxon>Deferribacterales</taxon>
        <taxon>Mucispirillaceae</taxon>
        <taxon>Mucispirillum</taxon>
    </lineage>
</organism>
<reference evidence="2" key="2">
    <citation type="submission" date="2021-04" db="EMBL/GenBank/DDBJ databases">
        <authorList>
            <person name="Gilroy R."/>
        </authorList>
    </citation>
    <scope>NUCLEOTIDE SEQUENCE</scope>
    <source>
        <strain evidence="2">ChiW4-1371</strain>
    </source>
</reference>
<gene>
    <name evidence="2" type="ORF">H9804_06545</name>
</gene>
<feature type="non-terminal residue" evidence="2">
    <location>
        <position position="1"/>
    </location>
</feature>
<feature type="transmembrane region" description="Helical" evidence="1">
    <location>
        <begin position="6"/>
        <end position="25"/>
    </location>
</feature>
<protein>
    <submittedName>
        <fullName evidence="2">Uncharacterized protein</fullName>
    </submittedName>
</protein>
<reference evidence="2" key="1">
    <citation type="journal article" date="2021" name="PeerJ">
        <title>Extensive microbial diversity within the chicken gut microbiome revealed by metagenomics and culture.</title>
        <authorList>
            <person name="Gilroy R."/>
            <person name="Ravi A."/>
            <person name="Getino M."/>
            <person name="Pursley I."/>
            <person name="Horton D.L."/>
            <person name="Alikhan N.F."/>
            <person name="Baker D."/>
            <person name="Gharbi K."/>
            <person name="Hall N."/>
            <person name="Watson M."/>
            <person name="Adriaenssens E.M."/>
            <person name="Foster-Nyarko E."/>
            <person name="Jarju S."/>
            <person name="Secka A."/>
            <person name="Antonio M."/>
            <person name="Oren A."/>
            <person name="Chaudhuri R.R."/>
            <person name="La Ragione R."/>
            <person name="Hildebrand F."/>
            <person name="Pallen M.J."/>
        </authorList>
    </citation>
    <scope>NUCLEOTIDE SEQUENCE</scope>
    <source>
        <strain evidence="2">ChiW4-1371</strain>
    </source>
</reference>
<sequence length="64" mass="7248">NLNLVFPVLLAMVNIVILVGFVYLLKDINIYMGVGILGILYIVATVITNKYLYNKQYELADKII</sequence>
<dbReference type="EMBL" id="DXAQ01000102">
    <property type="protein sequence ID" value="HIZ89585.1"/>
    <property type="molecule type" value="Genomic_DNA"/>
</dbReference>
<evidence type="ECO:0000313" key="3">
    <source>
        <dbReference type="Proteomes" id="UP000824176"/>
    </source>
</evidence>
<keyword evidence="1" id="KW-0812">Transmembrane</keyword>
<proteinExistence type="predicted"/>
<name>A0A9D2KBB3_9BACT</name>
<accession>A0A9D2KBB3</accession>
<dbReference type="Proteomes" id="UP000824176">
    <property type="component" value="Unassembled WGS sequence"/>
</dbReference>
<comment type="caution">
    <text evidence="2">The sequence shown here is derived from an EMBL/GenBank/DDBJ whole genome shotgun (WGS) entry which is preliminary data.</text>
</comment>
<keyword evidence="1" id="KW-1133">Transmembrane helix</keyword>
<feature type="transmembrane region" description="Helical" evidence="1">
    <location>
        <begin position="30"/>
        <end position="52"/>
    </location>
</feature>
<keyword evidence="1" id="KW-0472">Membrane</keyword>
<evidence type="ECO:0000256" key="1">
    <source>
        <dbReference type="SAM" id="Phobius"/>
    </source>
</evidence>
<dbReference type="AlphaFoldDB" id="A0A9D2KBB3"/>
<evidence type="ECO:0000313" key="2">
    <source>
        <dbReference type="EMBL" id="HIZ89585.1"/>
    </source>
</evidence>